<dbReference type="CDD" id="cd16655">
    <property type="entry name" value="RING-Ubox_WDSUB1-like"/>
    <property type="match status" value="1"/>
</dbReference>
<dbReference type="SMART" id="SM00504">
    <property type="entry name" value="Ubox"/>
    <property type="match status" value="1"/>
</dbReference>
<dbReference type="InterPro" id="IPR003613">
    <property type="entry name" value="Ubox_domain"/>
</dbReference>
<name>A0A150FWH3_GONPE</name>
<evidence type="ECO:0000259" key="2">
    <source>
        <dbReference type="PROSITE" id="PS51416"/>
    </source>
</evidence>
<dbReference type="SUPFAM" id="SSF159034">
    <property type="entry name" value="Mib/herc2 domain-like"/>
    <property type="match status" value="2"/>
</dbReference>
<evidence type="ECO:0000256" key="1">
    <source>
        <dbReference type="SAM" id="MobiDB-lite"/>
    </source>
</evidence>
<dbReference type="InterPro" id="IPR052085">
    <property type="entry name" value="WD-SAM-U-box"/>
</dbReference>
<dbReference type="Pfam" id="PF06701">
    <property type="entry name" value="MIB_HERC2"/>
    <property type="match status" value="1"/>
</dbReference>
<dbReference type="OrthoDB" id="537008at2759"/>
<dbReference type="Gene3D" id="2.30.30.40">
    <property type="entry name" value="SH3 Domains"/>
    <property type="match status" value="2"/>
</dbReference>
<proteinExistence type="predicted"/>
<comment type="caution">
    <text evidence="4">The sequence shown here is derived from an EMBL/GenBank/DDBJ whole genome shotgun (WGS) entry which is preliminary data.</text>
</comment>
<sequence>MGVARREFPLGEHVESLLHTLHEAEAAVALGPVAALLVKGPLLVRLRGVLARFGEALEALGGAADAEAIAVEADGRDRIQRAAQRLGEVRLQALELGATWYRGLQEDMCDAAAGLEVEAVLNRALEQAGIAADMLHGAESRWLLVSEVLDLSAMSGQQEPAADGALFGRRDRELLERVAEALLFAPPSPSQQTPTPLAAAEEAASPARPSFAAPPPQPLVVPPSPQDLRPMRLPGSLMCPITQTIMRDPVSTATGHTYERSVIEAWLQSKDEDPMTKERLPHKTLVPAWTVKGVITELLEQLGMTHDQYDEQAETGGLRTPSRRPAPPSPPPWLAPPLAPASPAPAPTAPAAPAPAAMPGPFDRPARLFDYVTAAPNYRSFHDAADGPLAPGKYGIVLIDDRSPNRPLRVRSLQEPFRLFWYERAAVQPVPVESLPAGTALALPSSSSTTDMGTPVTQLTGGACMLVRRGYDWRPPEGTNPEREAELRAEVGTLVATSTRGRSWTVHWQGGGEEVLCAGGDDRFELQHVQVHPLSGAPVRAGSSLTPGCAVVRGLYWTWGQYQDGGAGTVGALEKDDREGYVNVRWPNHRRAKYRASAALGFDLNYVARPADAVTVYNAQRGLLVSRGPNWKWGDQDGGGGVGRLQAPAELAAGQGVWWKVQWAHGTDNQYRVGKPGRGWCDLQIATYEDAGETGSLRPGTMVTLVSDLSPFPDASSGPLAAGDLGMVVQDGDTMYEVQAVSSRACFWYECGALRPLPGRLAVDRAPGLLQLNREGRAAMRGGGGGTGGNTGRQPAENYYCGAAAVTGSAAPVTAAPATPARSWPGGML</sequence>
<evidence type="ECO:0000313" key="4">
    <source>
        <dbReference type="EMBL" id="KXZ41555.1"/>
    </source>
</evidence>
<organism evidence="4 5">
    <name type="scientific">Gonium pectorale</name>
    <name type="common">Green alga</name>
    <dbReference type="NCBI Taxonomy" id="33097"/>
    <lineage>
        <taxon>Eukaryota</taxon>
        <taxon>Viridiplantae</taxon>
        <taxon>Chlorophyta</taxon>
        <taxon>core chlorophytes</taxon>
        <taxon>Chlorophyceae</taxon>
        <taxon>CS clade</taxon>
        <taxon>Chlamydomonadales</taxon>
        <taxon>Volvocaceae</taxon>
        <taxon>Gonium</taxon>
    </lineage>
</organism>
<evidence type="ECO:0000313" key="5">
    <source>
        <dbReference type="Proteomes" id="UP000075714"/>
    </source>
</evidence>
<dbReference type="EMBL" id="LSYV01000393">
    <property type="protein sequence ID" value="KXZ41555.1"/>
    <property type="molecule type" value="Genomic_DNA"/>
</dbReference>
<feature type="domain" description="MIB/HERC2" evidence="2">
    <location>
        <begin position="611"/>
        <end position="689"/>
    </location>
</feature>
<accession>A0A150FWH3</accession>
<feature type="region of interest" description="Disordered" evidence="1">
    <location>
        <begin position="309"/>
        <end position="358"/>
    </location>
</feature>
<dbReference type="GO" id="GO:0046872">
    <property type="term" value="F:metal ion binding"/>
    <property type="evidence" value="ECO:0007669"/>
    <property type="project" value="InterPro"/>
</dbReference>
<feature type="region of interest" description="Disordered" evidence="1">
    <location>
        <begin position="184"/>
        <end position="219"/>
    </location>
</feature>
<keyword evidence="5" id="KW-1185">Reference proteome</keyword>
<dbReference type="Gene3D" id="3.30.40.10">
    <property type="entry name" value="Zinc/RING finger domain, C3HC4 (zinc finger)"/>
    <property type="match status" value="1"/>
</dbReference>
<feature type="compositionally biased region" description="Pro residues" evidence="1">
    <location>
        <begin position="324"/>
        <end position="358"/>
    </location>
</feature>
<dbReference type="GO" id="GO:0016567">
    <property type="term" value="P:protein ubiquitination"/>
    <property type="evidence" value="ECO:0007669"/>
    <property type="project" value="UniProtKB-UniPathway"/>
</dbReference>
<feature type="domain" description="U-box" evidence="3">
    <location>
        <begin position="232"/>
        <end position="305"/>
    </location>
</feature>
<evidence type="ECO:0000259" key="3">
    <source>
        <dbReference type="PROSITE" id="PS51698"/>
    </source>
</evidence>
<evidence type="ECO:0008006" key="6">
    <source>
        <dbReference type="Google" id="ProtNLM"/>
    </source>
</evidence>
<dbReference type="Pfam" id="PF04564">
    <property type="entry name" value="U-box"/>
    <property type="match status" value="1"/>
</dbReference>
<feature type="compositionally biased region" description="Low complexity" evidence="1">
    <location>
        <begin position="184"/>
        <end position="211"/>
    </location>
</feature>
<dbReference type="InterPro" id="IPR037252">
    <property type="entry name" value="Mib_Herc2_sf"/>
</dbReference>
<dbReference type="Proteomes" id="UP000075714">
    <property type="component" value="Unassembled WGS sequence"/>
</dbReference>
<dbReference type="SUPFAM" id="SSF57850">
    <property type="entry name" value="RING/U-box"/>
    <property type="match status" value="1"/>
</dbReference>
<dbReference type="UniPathway" id="UPA00143"/>
<dbReference type="PROSITE" id="PS51416">
    <property type="entry name" value="MIB_HERC2"/>
    <property type="match status" value="2"/>
</dbReference>
<gene>
    <name evidence="4" type="ORF">GPECTOR_396g220</name>
</gene>
<reference evidence="5" key="1">
    <citation type="journal article" date="2016" name="Nat. Commun.">
        <title>The Gonium pectorale genome demonstrates co-option of cell cycle regulation during the evolution of multicellularity.</title>
        <authorList>
            <person name="Hanschen E.R."/>
            <person name="Marriage T.N."/>
            <person name="Ferris P.J."/>
            <person name="Hamaji T."/>
            <person name="Toyoda A."/>
            <person name="Fujiyama A."/>
            <person name="Neme R."/>
            <person name="Noguchi H."/>
            <person name="Minakuchi Y."/>
            <person name="Suzuki M."/>
            <person name="Kawai-Toyooka H."/>
            <person name="Smith D.R."/>
            <person name="Sparks H."/>
            <person name="Anderson J."/>
            <person name="Bakaric R."/>
            <person name="Luria V."/>
            <person name="Karger A."/>
            <person name="Kirschner M.W."/>
            <person name="Durand P.M."/>
            <person name="Michod R.E."/>
            <person name="Nozaki H."/>
            <person name="Olson B.J."/>
        </authorList>
    </citation>
    <scope>NUCLEOTIDE SEQUENCE [LARGE SCALE GENOMIC DNA]</scope>
    <source>
        <strain evidence="5">NIES-2863</strain>
    </source>
</reference>
<protein>
    <recommendedName>
        <fullName evidence="6">U-box domain-containing protein</fullName>
    </recommendedName>
</protein>
<dbReference type="InterPro" id="IPR013083">
    <property type="entry name" value="Znf_RING/FYVE/PHD"/>
</dbReference>
<feature type="domain" description="MIB/HERC2" evidence="2">
    <location>
        <begin position="537"/>
        <end position="610"/>
    </location>
</feature>
<dbReference type="PANTHER" id="PTHR46573:SF1">
    <property type="entry name" value="WD REPEAT, SAM AND U-BOX DOMAIN-CONTAINING PROTEIN 1"/>
    <property type="match status" value="1"/>
</dbReference>
<dbReference type="AlphaFoldDB" id="A0A150FWH3"/>
<dbReference type="PANTHER" id="PTHR46573">
    <property type="entry name" value="WD REPEAT, SAM AND U-BOX DOMAIN-CONTAINING PROTEIN 1"/>
    <property type="match status" value="1"/>
</dbReference>
<dbReference type="PROSITE" id="PS51698">
    <property type="entry name" value="U_BOX"/>
    <property type="match status" value="1"/>
</dbReference>
<dbReference type="GO" id="GO:0004842">
    <property type="term" value="F:ubiquitin-protein transferase activity"/>
    <property type="evidence" value="ECO:0007669"/>
    <property type="project" value="InterPro"/>
</dbReference>
<dbReference type="InterPro" id="IPR010606">
    <property type="entry name" value="Mib_Herc2"/>
</dbReference>